<dbReference type="InterPro" id="IPR004483">
    <property type="entry name" value="SMUBP-2/Hcs1-like"/>
</dbReference>
<keyword evidence="2" id="KW-0547">Nucleotide-binding</keyword>
<dbReference type="InterPro" id="IPR027417">
    <property type="entry name" value="P-loop_NTPase"/>
</dbReference>
<evidence type="ECO:0000256" key="1">
    <source>
        <dbReference type="ARBA" id="ARBA00007913"/>
    </source>
</evidence>
<comment type="similarity">
    <text evidence="1">Belongs to the DNA2/NAM7 helicase family.</text>
</comment>
<dbReference type="SUPFAM" id="SSF52540">
    <property type="entry name" value="P-loop containing nucleoside triphosphate hydrolases"/>
    <property type="match status" value="1"/>
</dbReference>
<keyword evidence="3" id="KW-0378">Hydrolase</keyword>
<dbReference type="Proteomes" id="UP000256779">
    <property type="component" value="Unassembled WGS sequence"/>
</dbReference>
<keyword evidence="5" id="KW-0067">ATP-binding</keyword>
<dbReference type="FunFam" id="3.40.50.300:FF:000326">
    <property type="entry name" value="P-loop containing nucleoside triphosphate hydrolase"/>
    <property type="match status" value="1"/>
</dbReference>
<dbReference type="InterPro" id="IPR047187">
    <property type="entry name" value="SF1_C_Upf1"/>
</dbReference>
<dbReference type="EMBL" id="QREG01000037">
    <property type="protein sequence ID" value="RED91751.1"/>
    <property type="molecule type" value="Genomic_DNA"/>
</dbReference>
<dbReference type="InterPro" id="IPR041677">
    <property type="entry name" value="DNA2/NAM7_AAA_11"/>
</dbReference>
<evidence type="ECO:0000259" key="7">
    <source>
        <dbReference type="SMART" id="SM00382"/>
    </source>
</evidence>
<organism evidence="8 9">
    <name type="scientific">Marinoscillum furvescens DSM 4134</name>
    <dbReference type="NCBI Taxonomy" id="1122208"/>
    <lineage>
        <taxon>Bacteria</taxon>
        <taxon>Pseudomonadati</taxon>
        <taxon>Bacteroidota</taxon>
        <taxon>Cytophagia</taxon>
        <taxon>Cytophagales</taxon>
        <taxon>Reichenbachiellaceae</taxon>
        <taxon>Marinoscillum</taxon>
    </lineage>
</organism>
<dbReference type="GO" id="GO:0005694">
    <property type="term" value="C:chromosome"/>
    <property type="evidence" value="ECO:0007669"/>
    <property type="project" value="UniProtKB-ARBA"/>
</dbReference>
<protein>
    <submittedName>
        <fullName evidence="8">Putative DNA helicase</fullName>
    </submittedName>
</protein>
<dbReference type="InterPro" id="IPR003593">
    <property type="entry name" value="AAA+_ATPase"/>
</dbReference>
<dbReference type="PANTHER" id="PTHR43788:SF8">
    <property type="entry name" value="DNA-BINDING PROTEIN SMUBP-2"/>
    <property type="match status" value="1"/>
</dbReference>
<dbReference type="PANTHER" id="PTHR43788">
    <property type="entry name" value="DNA2/NAM7 HELICASE FAMILY MEMBER"/>
    <property type="match status" value="1"/>
</dbReference>
<dbReference type="Gene3D" id="3.40.50.300">
    <property type="entry name" value="P-loop containing nucleotide triphosphate hydrolases"/>
    <property type="match status" value="2"/>
</dbReference>
<dbReference type="GO" id="GO:0016787">
    <property type="term" value="F:hydrolase activity"/>
    <property type="evidence" value="ECO:0007669"/>
    <property type="project" value="UniProtKB-KW"/>
</dbReference>
<evidence type="ECO:0000256" key="6">
    <source>
        <dbReference type="SAM" id="Coils"/>
    </source>
</evidence>
<dbReference type="GO" id="GO:0003677">
    <property type="term" value="F:DNA binding"/>
    <property type="evidence" value="ECO:0007669"/>
    <property type="project" value="InterPro"/>
</dbReference>
<dbReference type="Pfam" id="PF13086">
    <property type="entry name" value="AAA_11"/>
    <property type="match status" value="1"/>
</dbReference>
<evidence type="ECO:0000256" key="3">
    <source>
        <dbReference type="ARBA" id="ARBA00022801"/>
    </source>
</evidence>
<name>A0A3D9KWW0_MARFU</name>
<keyword evidence="4 8" id="KW-0347">Helicase</keyword>
<dbReference type="InterPro" id="IPR050534">
    <property type="entry name" value="Coronavir_polyprotein_1ab"/>
</dbReference>
<dbReference type="SMART" id="SM00382">
    <property type="entry name" value="AAA"/>
    <property type="match status" value="1"/>
</dbReference>
<comment type="caution">
    <text evidence="8">The sequence shown here is derived from an EMBL/GenBank/DDBJ whole genome shotgun (WGS) entry which is preliminary data.</text>
</comment>
<sequence>MNHSEHFLHLLQLLRKEREEDRKQYESKIRNRSLEDRKKEGVTWYPVTPGRSYLGTGEKWVVQIERTIDVDKRHFFQVGASVSLFLNDPKKKLSASGIVSKVNERYMTMVLNREDPPDWMDEGRLGVDLLFDESTYDEMEKAMRRMAEVREGRLKELATILLGKQAPSFGKGYDYDHPALNKSQNRALSLIRSAKDLALVHGPPGTGKTTTLVEAIKDTVSEEKQVMVAAASNAAVDLLAEKLTQQGIRVLRMGHPARVTEEVVSTTLDARLAEHADAKMLKDLRRKAEEYRSLGRKYKRNFGRAEREQRKMLLDEARNLRDDVRMLEDHMIQDELNKAEVIACTLVGANHNYIFKRSYKTLFIDEASQALEPASWIPVMKAHRVVMAGDHWQLPPTVKSREAAQEGLAQTLFERAIMTYDADVMLDTQYRMHDAIMHFSNKKFYKGKLKSAALIAQRRAMYDRQVEFVDTAGCGFDEKLNPETLSTYNEEEAHFVLQRLEQTLQGLADEDRQRVTIGVIAPYKAQSELLRKYLAEKGWEDQLLKRISINSVDAFQGQERDIMMISLTRSNPNGEIGFLADERRMNVAMTRARHLLVMIGDSATLSTNVFFDEMIQDFQARQAYSSAFEYLYS</sequence>
<dbReference type="OrthoDB" id="9757917at2"/>
<reference evidence="8 9" key="1">
    <citation type="submission" date="2018-07" db="EMBL/GenBank/DDBJ databases">
        <title>Genomic Encyclopedia of Type Strains, Phase IV (KMG-IV): sequencing the most valuable type-strain genomes for metagenomic binning, comparative biology and taxonomic classification.</title>
        <authorList>
            <person name="Goeker M."/>
        </authorList>
    </citation>
    <scope>NUCLEOTIDE SEQUENCE [LARGE SCALE GENOMIC DNA]</scope>
    <source>
        <strain evidence="8 9">DSM 4134</strain>
    </source>
</reference>
<evidence type="ECO:0000256" key="5">
    <source>
        <dbReference type="ARBA" id="ARBA00022840"/>
    </source>
</evidence>
<dbReference type="Gene3D" id="2.40.30.270">
    <property type="match status" value="1"/>
</dbReference>
<evidence type="ECO:0000256" key="2">
    <source>
        <dbReference type="ARBA" id="ARBA00022741"/>
    </source>
</evidence>
<proteinExistence type="inferred from homology"/>
<keyword evidence="9" id="KW-1185">Reference proteome</keyword>
<dbReference type="RefSeq" id="WP_115870466.1">
    <property type="nucleotide sequence ID" value="NZ_QREG01000037.1"/>
</dbReference>
<evidence type="ECO:0000256" key="4">
    <source>
        <dbReference type="ARBA" id="ARBA00022806"/>
    </source>
</evidence>
<gene>
    <name evidence="8" type="ORF">C7460_13721</name>
</gene>
<dbReference type="CDD" id="cd18808">
    <property type="entry name" value="SF1_C_Upf1"/>
    <property type="match status" value="1"/>
</dbReference>
<keyword evidence="6" id="KW-0175">Coiled coil</keyword>
<feature type="domain" description="AAA+ ATPase" evidence="7">
    <location>
        <begin position="194"/>
        <end position="423"/>
    </location>
</feature>
<dbReference type="AlphaFoldDB" id="A0A3D9KWW0"/>
<dbReference type="GO" id="GO:0005524">
    <property type="term" value="F:ATP binding"/>
    <property type="evidence" value="ECO:0007669"/>
    <property type="project" value="UniProtKB-KW"/>
</dbReference>
<dbReference type="Pfam" id="PF13087">
    <property type="entry name" value="AAA_12"/>
    <property type="match status" value="1"/>
</dbReference>
<feature type="coiled-coil region" evidence="6">
    <location>
        <begin position="281"/>
        <end position="330"/>
    </location>
</feature>
<dbReference type="InterPro" id="IPR041679">
    <property type="entry name" value="DNA2/NAM7-like_C"/>
</dbReference>
<dbReference type="GO" id="GO:0043139">
    <property type="term" value="F:5'-3' DNA helicase activity"/>
    <property type="evidence" value="ECO:0007669"/>
    <property type="project" value="TreeGrafter"/>
</dbReference>
<accession>A0A3D9KWW0</accession>
<evidence type="ECO:0000313" key="8">
    <source>
        <dbReference type="EMBL" id="RED91751.1"/>
    </source>
</evidence>
<dbReference type="NCBIfam" id="TIGR00376">
    <property type="entry name" value="IGHMBP2 family helicase"/>
    <property type="match status" value="1"/>
</dbReference>
<evidence type="ECO:0000313" key="9">
    <source>
        <dbReference type="Proteomes" id="UP000256779"/>
    </source>
</evidence>